<reference evidence="2" key="2">
    <citation type="submission" date="2011-02" db="EMBL/GenBank/DDBJ databases">
        <title>Genetic factors for stable replication of pLS32 in Bacillus subtilis.</title>
        <authorList>
            <person name="Itaya M."/>
        </authorList>
    </citation>
    <scope>NUCLEOTIDE SEQUENCE</scope>
    <source>
        <strain evidence="2">IAM 11631</strain>
        <plasmid evidence="2">pLS32</plasmid>
    </source>
</reference>
<evidence type="ECO:0000256" key="1">
    <source>
        <dbReference type="SAM" id="Phobius"/>
    </source>
</evidence>
<evidence type="ECO:0000313" key="2">
    <source>
        <dbReference type="EMBL" id="BAJ77053.1"/>
    </source>
</evidence>
<reference evidence="2" key="1">
    <citation type="journal article" date="1997" name="Proc. Natl. Acad. Sci. U.S.A.">
        <title>Experimental surgery to create subgenomes of Bacillus subtilis 168.</title>
        <authorList>
            <person name="Itaya M."/>
            <person name="Tanaka T."/>
        </authorList>
    </citation>
    <scope>NUCLEOTIDE SEQUENCE</scope>
    <source>
        <strain evidence="2">IAM 11631</strain>
        <plasmid evidence="2">pLS32</plasmid>
    </source>
</reference>
<keyword evidence="1" id="KW-0472">Membrane</keyword>
<keyword evidence="1" id="KW-1133">Transmembrane helix</keyword>
<feature type="transmembrane region" description="Helical" evidence="1">
    <location>
        <begin position="9"/>
        <end position="33"/>
    </location>
</feature>
<protein>
    <submittedName>
        <fullName evidence="2">Uncharacterized protein</fullName>
    </submittedName>
</protein>
<keyword evidence="2" id="KW-0614">Plasmid</keyword>
<sequence length="43" mass="4968">MIKKILETLLIHSIGYLICLGWISLGFILGYFGDMILHHIFSF</sequence>
<name>E9RJF8_BACNA</name>
<keyword evidence="1" id="KW-0812">Transmembrane</keyword>
<geneLocation type="plasmid" evidence="2">
    <name>pLS32</name>
</geneLocation>
<organism evidence="2">
    <name type="scientific">Bacillus subtilis subsp. natto</name>
    <dbReference type="NCBI Taxonomy" id="86029"/>
    <lineage>
        <taxon>Bacteria</taxon>
        <taxon>Bacillati</taxon>
        <taxon>Bacillota</taxon>
        <taxon>Bacilli</taxon>
        <taxon>Bacillales</taxon>
        <taxon>Bacillaceae</taxon>
        <taxon>Bacillus</taxon>
    </lineage>
</organism>
<dbReference type="EMBL" id="AB615353">
    <property type="protein sequence ID" value="BAJ77053.1"/>
    <property type="molecule type" value="Genomic_DNA"/>
</dbReference>
<accession>E9RJF8</accession>
<dbReference type="AlphaFoldDB" id="E9RJF8"/>
<proteinExistence type="predicted"/>